<evidence type="ECO:0000256" key="5">
    <source>
        <dbReference type="ARBA" id="ARBA00022989"/>
    </source>
</evidence>
<sequence>MIVGGRAGVKEVLLHHSLRNTIHAIYLAVHTSALLNLSFRALQRHRYSYLQEKVTWEVPTCCEVLVYRRCLFCNNGEAGIKVINKVNFSMMSHLEDTQFIDESHNFMGHRMRFAVIRYFPYSDYTPLTEEAGSLVLFRDCVDARLVMVLSSLLNVSMEIREVPERSWGTENNGIFNGMLGYFQQEEIDIGGPLGSTEERMKVVEFAGAYQADVISLVSLQPTPLPQHMSIIRPFTGSLWLALLVS</sequence>
<keyword evidence="2" id="KW-0813">Transport</keyword>
<dbReference type="Gene3D" id="3.40.190.10">
    <property type="entry name" value="Periplasmic binding protein-like II"/>
    <property type="match status" value="1"/>
</dbReference>
<comment type="caution">
    <text evidence="13">The sequence shown here is derived from an EMBL/GenBank/DDBJ whole genome shotgun (WGS) entry which is preliminary data.</text>
</comment>
<keyword evidence="6" id="KW-0406">Ion transport</keyword>
<evidence type="ECO:0000256" key="1">
    <source>
        <dbReference type="ARBA" id="ARBA00004651"/>
    </source>
</evidence>
<proteinExistence type="predicted"/>
<dbReference type="EMBL" id="JARKIK010000016">
    <property type="protein sequence ID" value="KAK8747100.1"/>
    <property type="molecule type" value="Genomic_DNA"/>
</dbReference>
<evidence type="ECO:0000259" key="12">
    <source>
        <dbReference type="Pfam" id="PF10613"/>
    </source>
</evidence>
<evidence type="ECO:0000256" key="4">
    <source>
        <dbReference type="ARBA" id="ARBA00022692"/>
    </source>
</evidence>
<reference evidence="13 14" key="1">
    <citation type="journal article" date="2024" name="BMC Genomics">
        <title>Genome assembly of redclaw crayfish (Cherax quadricarinatus) provides insights into its immune adaptation and hypoxia tolerance.</title>
        <authorList>
            <person name="Liu Z."/>
            <person name="Zheng J."/>
            <person name="Li H."/>
            <person name="Fang K."/>
            <person name="Wang S."/>
            <person name="He J."/>
            <person name="Zhou D."/>
            <person name="Weng S."/>
            <person name="Chi M."/>
            <person name="Gu Z."/>
            <person name="He J."/>
            <person name="Li F."/>
            <person name="Wang M."/>
        </authorList>
    </citation>
    <scope>NUCLEOTIDE SEQUENCE [LARGE SCALE GENOMIC DNA]</scope>
    <source>
        <strain evidence="13">ZL_2023a</strain>
    </source>
</reference>
<dbReference type="SUPFAM" id="SSF53850">
    <property type="entry name" value="Periplasmic binding protein-like II"/>
    <property type="match status" value="1"/>
</dbReference>
<evidence type="ECO:0000256" key="3">
    <source>
        <dbReference type="ARBA" id="ARBA00022475"/>
    </source>
</evidence>
<evidence type="ECO:0000313" key="13">
    <source>
        <dbReference type="EMBL" id="KAK8747100.1"/>
    </source>
</evidence>
<dbReference type="InterPro" id="IPR019594">
    <property type="entry name" value="Glu/Gly-bd"/>
</dbReference>
<evidence type="ECO:0000256" key="10">
    <source>
        <dbReference type="ARBA" id="ARBA00023286"/>
    </source>
</evidence>
<gene>
    <name evidence="13" type="ORF">OTU49_016993</name>
</gene>
<evidence type="ECO:0000256" key="2">
    <source>
        <dbReference type="ARBA" id="ARBA00022448"/>
    </source>
</evidence>
<keyword evidence="11" id="KW-0407">Ion channel</keyword>
<accession>A0AAW0Y5E3</accession>
<dbReference type="PANTHER" id="PTHR42643:SF38">
    <property type="entry name" value="IONOTROPIC RECEPTOR 100A"/>
    <property type="match status" value="1"/>
</dbReference>
<evidence type="ECO:0000313" key="14">
    <source>
        <dbReference type="Proteomes" id="UP001445076"/>
    </source>
</evidence>
<evidence type="ECO:0000256" key="7">
    <source>
        <dbReference type="ARBA" id="ARBA00023136"/>
    </source>
</evidence>
<dbReference type="GO" id="GO:0005886">
    <property type="term" value="C:plasma membrane"/>
    <property type="evidence" value="ECO:0007669"/>
    <property type="project" value="UniProtKB-SubCell"/>
</dbReference>
<evidence type="ECO:0000256" key="11">
    <source>
        <dbReference type="ARBA" id="ARBA00023303"/>
    </source>
</evidence>
<evidence type="ECO:0000256" key="9">
    <source>
        <dbReference type="ARBA" id="ARBA00023180"/>
    </source>
</evidence>
<keyword evidence="9" id="KW-0325">Glycoprotein</keyword>
<dbReference type="AlphaFoldDB" id="A0AAW0Y5E3"/>
<name>A0AAW0Y5E3_CHEQU</name>
<feature type="non-terminal residue" evidence="13">
    <location>
        <position position="245"/>
    </location>
</feature>
<dbReference type="PANTHER" id="PTHR42643">
    <property type="entry name" value="IONOTROPIC RECEPTOR 20A-RELATED"/>
    <property type="match status" value="1"/>
</dbReference>
<dbReference type="Proteomes" id="UP001445076">
    <property type="component" value="Unassembled WGS sequence"/>
</dbReference>
<keyword evidence="10" id="KW-1071">Ligand-gated ion channel</keyword>
<comment type="subcellular location">
    <subcellularLocation>
        <location evidence="1">Cell membrane</location>
        <topology evidence="1">Multi-pass membrane protein</topology>
    </subcellularLocation>
</comment>
<dbReference type="Pfam" id="PF10613">
    <property type="entry name" value="Lig_chan-Glu_bd"/>
    <property type="match status" value="1"/>
</dbReference>
<keyword evidence="8" id="KW-0675">Receptor</keyword>
<keyword evidence="3" id="KW-1003">Cell membrane</keyword>
<evidence type="ECO:0000256" key="8">
    <source>
        <dbReference type="ARBA" id="ARBA00023170"/>
    </source>
</evidence>
<evidence type="ECO:0000256" key="6">
    <source>
        <dbReference type="ARBA" id="ARBA00023065"/>
    </source>
</evidence>
<keyword evidence="14" id="KW-1185">Reference proteome</keyword>
<protein>
    <recommendedName>
        <fullName evidence="12">Ionotropic glutamate receptor L-glutamate and glycine-binding domain-containing protein</fullName>
    </recommendedName>
</protein>
<dbReference type="GO" id="GO:0015276">
    <property type="term" value="F:ligand-gated monoatomic ion channel activity"/>
    <property type="evidence" value="ECO:0007669"/>
    <property type="project" value="InterPro"/>
</dbReference>
<organism evidence="13 14">
    <name type="scientific">Cherax quadricarinatus</name>
    <name type="common">Australian red claw crayfish</name>
    <dbReference type="NCBI Taxonomy" id="27406"/>
    <lineage>
        <taxon>Eukaryota</taxon>
        <taxon>Metazoa</taxon>
        <taxon>Ecdysozoa</taxon>
        <taxon>Arthropoda</taxon>
        <taxon>Crustacea</taxon>
        <taxon>Multicrustacea</taxon>
        <taxon>Malacostraca</taxon>
        <taxon>Eumalacostraca</taxon>
        <taxon>Eucarida</taxon>
        <taxon>Decapoda</taxon>
        <taxon>Pleocyemata</taxon>
        <taxon>Astacidea</taxon>
        <taxon>Parastacoidea</taxon>
        <taxon>Parastacidae</taxon>
        <taxon>Cherax</taxon>
    </lineage>
</organism>
<dbReference type="InterPro" id="IPR052192">
    <property type="entry name" value="Insect_Ionotropic_Sensory_Rcpt"/>
</dbReference>
<keyword evidence="5" id="KW-1133">Transmembrane helix</keyword>
<feature type="domain" description="Ionotropic glutamate receptor L-glutamate and glycine-binding" evidence="12">
    <location>
        <begin position="145"/>
        <end position="219"/>
    </location>
</feature>
<keyword evidence="4" id="KW-0812">Transmembrane</keyword>
<keyword evidence="7" id="KW-0472">Membrane</keyword>